<dbReference type="Proteomes" id="UP000465221">
    <property type="component" value="Unassembled WGS sequence"/>
</dbReference>
<evidence type="ECO:0000256" key="2">
    <source>
        <dbReference type="ARBA" id="ARBA00022857"/>
    </source>
</evidence>
<dbReference type="PRINTS" id="PR00080">
    <property type="entry name" value="SDRFAMILY"/>
</dbReference>
<protein>
    <submittedName>
        <fullName evidence="4">3-oxoacyl-[acyl-carrier-protein] reductase FabG</fullName>
    </submittedName>
</protein>
<accession>A0A8H3SGJ9</accession>
<dbReference type="Gene3D" id="3.40.50.720">
    <property type="entry name" value="NAD(P)-binding Rossmann-like Domain"/>
    <property type="match status" value="1"/>
</dbReference>
<gene>
    <name evidence="4" type="ORF">IFM46972_11436</name>
</gene>
<dbReference type="Pfam" id="PF13561">
    <property type="entry name" value="adh_short_C2"/>
    <property type="match status" value="1"/>
</dbReference>
<proteinExistence type="inferred from homology"/>
<dbReference type="GO" id="GO:0016491">
    <property type="term" value="F:oxidoreductase activity"/>
    <property type="evidence" value="ECO:0007669"/>
    <property type="project" value="UniProtKB-KW"/>
</dbReference>
<evidence type="ECO:0000256" key="3">
    <source>
        <dbReference type="ARBA" id="ARBA00023002"/>
    </source>
</evidence>
<name>A0A8H3SGJ9_9EURO</name>
<sequence>MSSSVPSQPLTLSGKVAIVTGGSRGIGAAIALELAKRGAKVAITFVSPSSVALADKVVSTINNLGNGASAIKIQADMRSIDSPDQIIRQTTAAFGESIDILVNNAGMEFAKPLGSIGVEEYTEVWDVNVRSVVFMTQAVLPYLRAPGRIINIGSLMGRIGHPGHSIYSATKVALEGLCRGWASELGPASHTVNVVAPALTMTDMMGRVTASPESQQAVQMQKMMTPLEHRLGEPEDIALAVAMLAEPSSRWITGQTIQAGGGIYMSWTTLPM</sequence>
<evidence type="ECO:0000256" key="1">
    <source>
        <dbReference type="ARBA" id="ARBA00006484"/>
    </source>
</evidence>
<dbReference type="InterPro" id="IPR036291">
    <property type="entry name" value="NAD(P)-bd_dom_sf"/>
</dbReference>
<dbReference type="SUPFAM" id="SSF51735">
    <property type="entry name" value="NAD(P)-binding Rossmann-fold domains"/>
    <property type="match status" value="1"/>
</dbReference>
<dbReference type="GO" id="GO:0044550">
    <property type="term" value="P:secondary metabolite biosynthetic process"/>
    <property type="evidence" value="ECO:0007669"/>
    <property type="project" value="UniProtKB-ARBA"/>
</dbReference>
<comment type="similarity">
    <text evidence="1">Belongs to the short-chain dehydrogenases/reductases (SDR) family.</text>
</comment>
<keyword evidence="2" id="KW-0521">NADP</keyword>
<dbReference type="PANTHER" id="PTHR43639">
    <property type="entry name" value="OXIDOREDUCTASE, SHORT-CHAIN DEHYDROGENASE/REDUCTASE FAMILY (AFU_ORTHOLOGUE AFUA_5G02870)"/>
    <property type="match status" value="1"/>
</dbReference>
<dbReference type="InterPro" id="IPR002347">
    <property type="entry name" value="SDR_fam"/>
</dbReference>
<organism evidence="4 5">
    <name type="scientific">Aspergillus udagawae</name>
    <dbReference type="NCBI Taxonomy" id="91492"/>
    <lineage>
        <taxon>Eukaryota</taxon>
        <taxon>Fungi</taxon>
        <taxon>Dikarya</taxon>
        <taxon>Ascomycota</taxon>
        <taxon>Pezizomycotina</taxon>
        <taxon>Eurotiomycetes</taxon>
        <taxon>Eurotiomycetidae</taxon>
        <taxon>Eurotiales</taxon>
        <taxon>Aspergillaceae</taxon>
        <taxon>Aspergillus</taxon>
        <taxon>Aspergillus subgen. Fumigati</taxon>
    </lineage>
</organism>
<reference evidence="4 5" key="1">
    <citation type="submission" date="2020-01" db="EMBL/GenBank/DDBJ databases">
        <title>Draft genome sequence of Aspergillus udagawae IFM 46972.</title>
        <authorList>
            <person name="Takahashi H."/>
            <person name="Yaguchi T."/>
        </authorList>
    </citation>
    <scope>NUCLEOTIDE SEQUENCE [LARGE SCALE GENOMIC DNA]</scope>
    <source>
        <strain evidence="4 5">IFM 46972</strain>
    </source>
</reference>
<evidence type="ECO:0000313" key="4">
    <source>
        <dbReference type="EMBL" id="GFF59631.1"/>
    </source>
</evidence>
<comment type="caution">
    <text evidence="4">The sequence shown here is derived from an EMBL/GenBank/DDBJ whole genome shotgun (WGS) entry which is preliminary data.</text>
</comment>
<dbReference type="PROSITE" id="PS00061">
    <property type="entry name" value="ADH_SHORT"/>
    <property type="match status" value="1"/>
</dbReference>
<dbReference type="InterPro" id="IPR020904">
    <property type="entry name" value="Sc_DH/Rdtase_CS"/>
</dbReference>
<keyword evidence="3" id="KW-0560">Oxidoreductase</keyword>
<dbReference type="FunFam" id="3.40.50.720:FF:000374">
    <property type="entry name" value="3-oxoacyl-(Acyl-carrier-protein) reductase"/>
    <property type="match status" value="1"/>
</dbReference>
<dbReference type="PANTHER" id="PTHR43639:SF1">
    <property type="entry name" value="SHORT-CHAIN DEHYDROGENASE_REDUCTASE FAMILY PROTEIN"/>
    <property type="match status" value="1"/>
</dbReference>
<evidence type="ECO:0000313" key="5">
    <source>
        <dbReference type="Proteomes" id="UP000465221"/>
    </source>
</evidence>
<dbReference type="EMBL" id="BLKC01000225">
    <property type="protein sequence ID" value="GFF59631.1"/>
    <property type="molecule type" value="Genomic_DNA"/>
</dbReference>
<dbReference type="AlphaFoldDB" id="A0A8H3SGJ9"/>
<dbReference type="PRINTS" id="PR00081">
    <property type="entry name" value="GDHRDH"/>
</dbReference>